<sequence length="385" mass="43382">MFTAELPVIDYRDPWMQSFDTRLLQLARGHPRVAYFYEAPDTSTFRYRVFNMIEALAECRPDIGAAWFCSADLEHMETILDRCDTLVICRMRYSLGLARLIAAARSRGRRVLFDVDDLIFDARFTHLVLETLDQEVTDAAFDFWYGYIGRVGGTMRLCDGVILTNEYLAARATEFCGLPTSVVPNFLNGRQRQASADILERKRASGFRRDRDVTIGYFSGTPTHNRDFALAADSLAELMLRDSRIRLRLVGFMEARGRLAALGDRIERFPLQDFLNLQRLIGQVELNIVPLQDNTFTNCKSELKVFEAAVVGTISVASPSFTLRRAVVEGETGYLAPAQSWDAALERALARLDDYPTMAEAAAEAADRQYRASAYGDAIAGVLFR</sequence>
<reference evidence="2" key="1">
    <citation type="journal article" date="2019" name="Int. J. Syst. Evol. Microbiol.">
        <title>The Global Catalogue of Microorganisms (GCM) 10K type strain sequencing project: providing services to taxonomists for standard genome sequencing and annotation.</title>
        <authorList>
            <consortium name="The Broad Institute Genomics Platform"/>
            <consortium name="The Broad Institute Genome Sequencing Center for Infectious Disease"/>
            <person name="Wu L."/>
            <person name="Ma J."/>
        </authorList>
    </citation>
    <scope>NUCLEOTIDE SEQUENCE [LARGE SCALE GENOMIC DNA]</scope>
    <source>
        <strain evidence="2">CECT 7131</strain>
    </source>
</reference>
<name>A0ABT8A1M8_9PROT</name>
<accession>A0ABT8A1M8</accession>
<comment type="caution">
    <text evidence="1">The sequence shown here is derived from an EMBL/GenBank/DDBJ whole genome shotgun (WGS) entry which is preliminary data.</text>
</comment>
<evidence type="ECO:0000313" key="1">
    <source>
        <dbReference type="EMBL" id="MDN3563398.1"/>
    </source>
</evidence>
<dbReference type="EMBL" id="JAUFPN010000032">
    <property type="protein sequence ID" value="MDN3563398.1"/>
    <property type="molecule type" value="Genomic_DNA"/>
</dbReference>
<protein>
    <submittedName>
        <fullName evidence="1">Glycosyltransferase</fullName>
        <ecNumber evidence="1">2.4.-.-</ecNumber>
    </submittedName>
</protein>
<keyword evidence="1" id="KW-0808">Transferase</keyword>
<gene>
    <name evidence="1" type="ORF">QWZ14_03295</name>
</gene>
<dbReference type="Gene3D" id="3.40.50.2000">
    <property type="entry name" value="Glycogen Phosphorylase B"/>
    <property type="match status" value="1"/>
</dbReference>
<dbReference type="Pfam" id="PF13692">
    <property type="entry name" value="Glyco_trans_1_4"/>
    <property type="match status" value="1"/>
</dbReference>
<keyword evidence="1" id="KW-0328">Glycosyltransferase</keyword>
<dbReference type="EC" id="2.4.-.-" evidence="1"/>
<dbReference type="Proteomes" id="UP001529369">
    <property type="component" value="Unassembled WGS sequence"/>
</dbReference>
<proteinExistence type="predicted"/>
<dbReference type="GO" id="GO:0016757">
    <property type="term" value="F:glycosyltransferase activity"/>
    <property type="evidence" value="ECO:0007669"/>
    <property type="project" value="UniProtKB-KW"/>
</dbReference>
<organism evidence="1 2">
    <name type="scientific">Paeniroseomonas aquatica</name>
    <dbReference type="NCBI Taxonomy" id="373043"/>
    <lineage>
        <taxon>Bacteria</taxon>
        <taxon>Pseudomonadati</taxon>
        <taxon>Pseudomonadota</taxon>
        <taxon>Alphaproteobacteria</taxon>
        <taxon>Acetobacterales</taxon>
        <taxon>Acetobacteraceae</taxon>
        <taxon>Paeniroseomonas</taxon>
    </lineage>
</organism>
<dbReference type="RefSeq" id="WP_290315140.1">
    <property type="nucleotide sequence ID" value="NZ_JAUFPN010000032.1"/>
</dbReference>
<evidence type="ECO:0000313" key="2">
    <source>
        <dbReference type="Proteomes" id="UP001529369"/>
    </source>
</evidence>
<dbReference type="SUPFAM" id="SSF53756">
    <property type="entry name" value="UDP-Glycosyltransferase/glycogen phosphorylase"/>
    <property type="match status" value="1"/>
</dbReference>
<keyword evidence="2" id="KW-1185">Reference proteome</keyword>